<dbReference type="SUPFAM" id="SSF51679">
    <property type="entry name" value="Bacterial luciferase-like"/>
    <property type="match status" value="1"/>
</dbReference>
<organism evidence="4 5">
    <name type="scientific">Melittangium boletus DSM 14713</name>
    <dbReference type="NCBI Taxonomy" id="1294270"/>
    <lineage>
        <taxon>Bacteria</taxon>
        <taxon>Pseudomonadati</taxon>
        <taxon>Myxococcota</taxon>
        <taxon>Myxococcia</taxon>
        <taxon>Myxococcales</taxon>
        <taxon>Cystobacterineae</taxon>
        <taxon>Archangiaceae</taxon>
        <taxon>Melittangium</taxon>
    </lineage>
</organism>
<dbReference type="FunFam" id="3.20.20.30:FF:000002">
    <property type="entry name" value="LLM class flavin-dependent oxidoreductase"/>
    <property type="match status" value="1"/>
</dbReference>
<feature type="domain" description="Luciferase-like" evidence="3">
    <location>
        <begin position="11"/>
        <end position="301"/>
    </location>
</feature>
<dbReference type="Proteomes" id="UP000217289">
    <property type="component" value="Chromosome"/>
</dbReference>
<gene>
    <name evidence="4" type="ORF">MEBOL_003779</name>
</gene>
<dbReference type="PANTHER" id="PTHR30137:SF6">
    <property type="entry name" value="LUCIFERASE-LIKE MONOOXYGENASE"/>
    <property type="match status" value="1"/>
</dbReference>
<evidence type="ECO:0000313" key="5">
    <source>
        <dbReference type="Proteomes" id="UP000217289"/>
    </source>
</evidence>
<protein>
    <recommendedName>
        <fullName evidence="2">Luciferase-like monooxygenase</fullName>
    </recommendedName>
</protein>
<dbReference type="NCBIfam" id="TIGR03558">
    <property type="entry name" value="oxido_grp_1"/>
    <property type="match status" value="1"/>
</dbReference>
<name>A0A250IER4_9BACT</name>
<dbReference type="Pfam" id="PF00296">
    <property type="entry name" value="Bac_luciferase"/>
    <property type="match status" value="1"/>
</dbReference>
<evidence type="ECO:0000256" key="2">
    <source>
        <dbReference type="ARBA" id="ARBA00074555"/>
    </source>
</evidence>
<dbReference type="RefSeq" id="WP_095978780.1">
    <property type="nucleotide sequence ID" value="NZ_CP022163.1"/>
</dbReference>
<dbReference type="PANTHER" id="PTHR30137">
    <property type="entry name" value="LUCIFERASE-LIKE MONOOXYGENASE"/>
    <property type="match status" value="1"/>
</dbReference>
<accession>A0A250IER4</accession>
<dbReference type="InterPro" id="IPR011251">
    <property type="entry name" value="Luciferase-like_dom"/>
</dbReference>
<comment type="similarity">
    <text evidence="1">To bacterial alkanal monooxygenase alpha and beta chains.</text>
</comment>
<dbReference type="InterPro" id="IPR019949">
    <property type="entry name" value="CmoO-like"/>
</dbReference>
<dbReference type="EMBL" id="CP022163">
    <property type="protein sequence ID" value="ATB30319.1"/>
    <property type="molecule type" value="Genomic_DNA"/>
</dbReference>
<dbReference type="OrthoDB" id="9780518at2"/>
<dbReference type="GO" id="GO:0016705">
    <property type="term" value="F:oxidoreductase activity, acting on paired donors, with incorporation or reduction of molecular oxygen"/>
    <property type="evidence" value="ECO:0007669"/>
    <property type="project" value="InterPro"/>
</dbReference>
<dbReference type="Gene3D" id="3.20.20.30">
    <property type="entry name" value="Luciferase-like domain"/>
    <property type="match status" value="1"/>
</dbReference>
<reference evidence="4 5" key="1">
    <citation type="submission" date="2017-06" db="EMBL/GenBank/DDBJ databases">
        <authorList>
            <person name="Kim H.J."/>
            <person name="Triplett B.A."/>
        </authorList>
    </citation>
    <scope>NUCLEOTIDE SEQUENCE [LARGE SCALE GENOMIC DNA]</scope>
    <source>
        <strain evidence="4 5">DSM 14713</strain>
    </source>
</reference>
<sequence>MPLLSVLDLSPITQGADASTAFRNTLDLARHAERWGYHRYWLAEHHNMTGIASAATAVVIGHVAGGTSTIRVGSGGIMLPNHAPLVIAEQFGTLASLYPGRIDLGLGRAPGTDQRTAQALRRTLMGGPDSFPEDVLELQSYFRPAVPGQAVRAVPGAGLDVPIWLLGSSLFSAQLAAALGLPFAFASHFAPDHMRSAIDLYRSQFRPSEALARPYVMLGVNVFAADTDAEARRLFTSLQQQFVNLMRGTPGLLQPPVDSMEGRWTELDRARLEHMMSCSFVGAPDTVRQGLEGFLRRTGADELMVTAQIYDHAARLRSFEIVAGLRDSLGAALGTAPGASREAAHPGRTV</sequence>
<evidence type="ECO:0000259" key="3">
    <source>
        <dbReference type="Pfam" id="PF00296"/>
    </source>
</evidence>
<evidence type="ECO:0000313" key="4">
    <source>
        <dbReference type="EMBL" id="ATB30319.1"/>
    </source>
</evidence>
<dbReference type="CDD" id="cd00347">
    <property type="entry name" value="Flavin_utilizing_monoxygenases"/>
    <property type="match status" value="1"/>
</dbReference>
<keyword evidence="5" id="KW-1185">Reference proteome</keyword>
<dbReference type="InterPro" id="IPR036661">
    <property type="entry name" value="Luciferase-like_sf"/>
</dbReference>
<dbReference type="InterPro" id="IPR050766">
    <property type="entry name" value="Bact_Lucif_Oxidored"/>
</dbReference>
<dbReference type="GO" id="GO:0005829">
    <property type="term" value="C:cytosol"/>
    <property type="evidence" value="ECO:0007669"/>
    <property type="project" value="TreeGrafter"/>
</dbReference>
<dbReference type="AlphaFoldDB" id="A0A250IER4"/>
<proteinExistence type="predicted"/>
<evidence type="ECO:0000256" key="1">
    <source>
        <dbReference type="ARBA" id="ARBA00007789"/>
    </source>
</evidence>
<dbReference type="KEGG" id="mbd:MEBOL_003779"/>